<dbReference type="STRING" id="690567.2011"/>
<dbReference type="AlphaFoldDB" id="A0A0E4GED1"/>
<dbReference type="PANTHER" id="PTHR22911">
    <property type="entry name" value="ACYL-MALONYL CONDENSING ENZYME-RELATED"/>
    <property type="match status" value="1"/>
</dbReference>
<accession>A0A0E4GED1</accession>
<feature type="transmembrane region" description="Helical" evidence="2">
    <location>
        <begin position="145"/>
        <end position="165"/>
    </location>
</feature>
<dbReference type="InterPro" id="IPR000620">
    <property type="entry name" value="EamA_dom"/>
</dbReference>
<dbReference type="EMBL" id="CGIH01000032">
    <property type="protein sequence ID" value="CFX84719.1"/>
    <property type="molecule type" value="Genomic_DNA"/>
</dbReference>
<proteinExistence type="inferred from homology"/>
<feature type="transmembrane region" description="Helical" evidence="2">
    <location>
        <begin position="177"/>
        <end position="197"/>
    </location>
</feature>
<evidence type="ECO:0000313" key="4">
    <source>
        <dbReference type="EMBL" id="CFX84719.1"/>
    </source>
</evidence>
<feature type="transmembrane region" description="Helical" evidence="2">
    <location>
        <begin position="209"/>
        <end position="231"/>
    </location>
</feature>
<dbReference type="GO" id="GO:0016020">
    <property type="term" value="C:membrane"/>
    <property type="evidence" value="ECO:0007669"/>
    <property type="project" value="InterPro"/>
</dbReference>
<evidence type="ECO:0000256" key="2">
    <source>
        <dbReference type="SAM" id="Phobius"/>
    </source>
</evidence>
<feature type="transmembrane region" description="Helical" evidence="2">
    <location>
        <begin position="264"/>
        <end position="281"/>
    </location>
</feature>
<feature type="transmembrane region" description="Helical" evidence="2">
    <location>
        <begin position="96"/>
        <end position="114"/>
    </location>
</feature>
<dbReference type="SUPFAM" id="SSF103481">
    <property type="entry name" value="Multidrug resistance efflux transporter EmrE"/>
    <property type="match status" value="2"/>
</dbReference>
<dbReference type="Gene3D" id="1.10.3730.20">
    <property type="match status" value="1"/>
</dbReference>
<gene>
    <name evidence="4" type="ORF">2011</name>
</gene>
<reference evidence="4 5" key="1">
    <citation type="submission" date="2015-03" db="EMBL/GenBank/DDBJ databases">
        <authorList>
            <person name="Murphy D."/>
        </authorList>
    </citation>
    <scope>NUCLEOTIDE SEQUENCE [LARGE SCALE GENOMIC DNA]</scope>
    <source>
        <strain evidence="4 5">OL-4</strain>
    </source>
</reference>
<keyword evidence="2" id="KW-0472">Membrane</keyword>
<dbReference type="Proteomes" id="UP000045545">
    <property type="component" value="Unassembled WGS sequence"/>
</dbReference>
<dbReference type="InterPro" id="IPR037185">
    <property type="entry name" value="EmrE-like"/>
</dbReference>
<feature type="transmembrane region" description="Helical" evidence="2">
    <location>
        <begin position="7"/>
        <end position="28"/>
    </location>
</feature>
<feature type="transmembrane region" description="Helical" evidence="2">
    <location>
        <begin position="34"/>
        <end position="54"/>
    </location>
</feature>
<dbReference type="OrthoDB" id="9790852at2"/>
<evidence type="ECO:0000313" key="5">
    <source>
        <dbReference type="Proteomes" id="UP000045545"/>
    </source>
</evidence>
<sequence length="296" mass="32284">MNRAPVYSLLAFSVLCMATSSIIIRFSSASPMVIAFYRVTFTALLAAVLGNFAMIRELKNIQKKDYLFIGGAGIFLALHFSFWITSLGYTSISSSVLFTNLQVIFVLIFSILFLHEKINAWIGGGIFTALIGCTLIAKGDLVNGKLLGDMLALASGLFVAIYFIIGRQVRSRVGTWTYTSLVSLTAAIILLLASILMGLNLTEYPSRDWLLFFLLALGPGIAGHGILNWALKYVKAPVVAISILGESVGASIMAWLIFNEYLQWYQIIGGILILCGIYLAAANENKITSENNKLVV</sequence>
<feature type="transmembrane region" description="Helical" evidence="2">
    <location>
        <begin position="121"/>
        <end position="139"/>
    </location>
</feature>
<feature type="transmembrane region" description="Helical" evidence="2">
    <location>
        <begin position="238"/>
        <end position="258"/>
    </location>
</feature>
<keyword evidence="2" id="KW-0812">Transmembrane</keyword>
<protein>
    <submittedName>
        <fullName evidence="4">Drug/metabolite transporter</fullName>
    </submittedName>
</protein>
<evidence type="ECO:0000256" key="1">
    <source>
        <dbReference type="ARBA" id="ARBA00007362"/>
    </source>
</evidence>
<dbReference type="Pfam" id="PF00892">
    <property type="entry name" value="EamA"/>
    <property type="match status" value="2"/>
</dbReference>
<name>A0A0E4GED1_9FIRM</name>
<dbReference type="PANTHER" id="PTHR22911:SF76">
    <property type="entry name" value="EAMA DOMAIN-CONTAINING PROTEIN"/>
    <property type="match status" value="1"/>
</dbReference>
<comment type="similarity">
    <text evidence="1">Belongs to the EamA transporter family.</text>
</comment>
<feature type="domain" description="EamA" evidence="3">
    <location>
        <begin position="147"/>
        <end position="280"/>
    </location>
</feature>
<feature type="transmembrane region" description="Helical" evidence="2">
    <location>
        <begin position="66"/>
        <end position="84"/>
    </location>
</feature>
<evidence type="ECO:0000259" key="3">
    <source>
        <dbReference type="Pfam" id="PF00892"/>
    </source>
</evidence>
<dbReference type="RefSeq" id="WP_046498408.1">
    <property type="nucleotide sequence ID" value="NZ_CGIH01000032.1"/>
</dbReference>
<organism evidence="4 5">
    <name type="scientific">Syntrophomonas zehnderi OL-4</name>
    <dbReference type="NCBI Taxonomy" id="690567"/>
    <lineage>
        <taxon>Bacteria</taxon>
        <taxon>Bacillati</taxon>
        <taxon>Bacillota</taxon>
        <taxon>Clostridia</taxon>
        <taxon>Eubacteriales</taxon>
        <taxon>Syntrophomonadaceae</taxon>
        <taxon>Syntrophomonas</taxon>
    </lineage>
</organism>
<feature type="domain" description="EamA" evidence="3">
    <location>
        <begin position="7"/>
        <end position="136"/>
    </location>
</feature>
<keyword evidence="5" id="KW-1185">Reference proteome</keyword>
<keyword evidence="2" id="KW-1133">Transmembrane helix</keyword>